<feature type="region of interest" description="Disordered" evidence="1">
    <location>
        <begin position="39"/>
        <end position="59"/>
    </location>
</feature>
<protein>
    <submittedName>
        <fullName evidence="2">Uncharacterized protein</fullName>
    </submittedName>
</protein>
<gene>
    <name evidence="2" type="ORF">EV702DRAFT_1201085</name>
</gene>
<reference evidence="2" key="1">
    <citation type="journal article" date="2020" name="New Phytol.">
        <title>Comparative genomics reveals dynamic genome evolution in host specialist ectomycorrhizal fungi.</title>
        <authorList>
            <person name="Lofgren L.A."/>
            <person name="Nguyen N.H."/>
            <person name="Vilgalys R."/>
            <person name="Ruytinx J."/>
            <person name="Liao H.L."/>
            <person name="Branco S."/>
            <person name="Kuo A."/>
            <person name="LaButti K."/>
            <person name="Lipzen A."/>
            <person name="Andreopoulos W."/>
            <person name="Pangilinan J."/>
            <person name="Riley R."/>
            <person name="Hundley H."/>
            <person name="Na H."/>
            <person name="Barry K."/>
            <person name="Grigoriev I.V."/>
            <person name="Stajich J.E."/>
            <person name="Kennedy P.G."/>
        </authorList>
    </citation>
    <scope>NUCLEOTIDE SEQUENCE</scope>
    <source>
        <strain evidence="2">DOB743</strain>
    </source>
</reference>
<evidence type="ECO:0000313" key="3">
    <source>
        <dbReference type="Proteomes" id="UP000714275"/>
    </source>
</evidence>
<dbReference type="EMBL" id="JABBWD010000048">
    <property type="protein sequence ID" value="KAG1773396.1"/>
    <property type="molecule type" value="Genomic_DNA"/>
</dbReference>
<dbReference type="OrthoDB" id="2679230at2759"/>
<comment type="caution">
    <text evidence="2">The sequence shown here is derived from an EMBL/GenBank/DDBJ whole genome shotgun (WGS) entry which is preliminary data.</text>
</comment>
<keyword evidence="3" id="KW-1185">Reference proteome</keyword>
<sequence length="250" mass="27423">MATGSHPHLHHLQSRVISHPQPSRLNLQLYPTDLQMHTSLDNIPASTPTSSPSSLEPGDLPSVPYYATWNDLVDDYYKMTLLSPEDSSDSLPPALQQSQLSHSVRLQILQDSKITLDLLFEGAEIDSCMSKGSGYLAPPSDYVPFSPQGYINEPPFHFLPQDLLPVCHRLPHYIAFTPQFYLSSFGFSCSMTSVELQGGLYDDWTPPSSTSCNLGAFMPSAGPYPSRTLSPPNTSFISRSCAPTEDGGVE</sequence>
<evidence type="ECO:0000256" key="1">
    <source>
        <dbReference type="SAM" id="MobiDB-lite"/>
    </source>
</evidence>
<feature type="region of interest" description="Disordered" evidence="1">
    <location>
        <begin position="228"/>
        <end position="250"/>
    </location>
</feature>
<accession>A0A9P6ZNG4</accession>
<dbReference type="AlphaFoldDB" id="A0A9P6ZNG4"/>
<proteinExistence type="predicted"/>
<name>A0A9P6ZNG4_9AGAM</name>
<evidence type="ECO:0000313" key="2">
    <source>
        <dbReference type="EMBL" id="KAG1773396.1"/>
    </source>
</evidence>
<dbReference type="Proteomes" id="UP000714275">
    <property type="component" value="Unassembled WGS sequence"/>
</dbReference>
<organism evidence="2 3">
    <name type="scientific">Suillus placidus</name>
    <dbReference type="NCBI Taxonomy" id="48579"/>
    <lineage>
        <taxon>Eukaryota</taxon>
        <taxon>Fungi</taxon>
        <taxon>Dikarya</taxon>
        <taxon>Basidiomycota</taxon>
        <taxon>Agaricomycotina</taxon>
        <taxon>Agaricomycetes</taxon>
        <taxon>Agaricomycetidae</taxon>
        <taxon>Boletales</taxon>
        <taxon>Suillineae</taxon>
        <taxon>Suillaceae</taxon>
        <taxon>Suillus</taxon>
    </lineage>
</organism>
<feature type="compositionally biased region" description="Polar residues" evidence="1">
    <location>
        <begin position="228"/>
        <end position="238"/>
    </location>
</feature>